<comment type="caution">
    <text evidence="2">The sequence shown here is derived from an EMBL/GenBank/DDBJ whole genome shotgun (WGS) entry which is preliminary data.</text>
</comment>
<protein>
    <recommendedName>
        <fullName evidence="4">F-box domain-containing protein</fullName>
    </recommendedName>
</protein>
<organism evidence="2 3">
    <name type="scientific">Rhodonia placenta</name>
    <dbReference type="NCBI Taxonomy" id="104341"/>
    <lineage>
        <taxon>Eukaryota</taxon>
        <taxon>Fungi</taxon>
        <taxon>Dikarya</taxon>
        <taxon>Basidiomycota</taxon>
        <taxon>Agaricomycotina</taxon>
        <taxon>Agaricomycetes</taxon>
        <taxon>Polyporales</taxon>
        <taxon>Adustoporiaceae</taxon>
        <taxon>Rhodonia</taxon>
    </lineage>
</organism>
<dbReference type="Proteomes" id="UP000639403">
    <property type="component" value="Unassembled WGS sequence"/>
</dbReference>
<evidence type="ECO:0000313" key="2">
    <source>
        <dbReference type="EMBL" id="KAF9807758.1"/>
    </source>
</evidence>
<feature type="chain" id="PRO_5034068713" description="F-box domain-containing protein" evidence="1">
    <location>
        <begin position="20"/>
        <end position="489"/>
    </location>
</feature>
<gene>
    <name evidence="2" type="ORF">IEO21_08072</name>
</gene>
<keyword evidence="1" id="KW-0732">Signal</keyword>
<proteinExistence type="predicted"/>
<feature type="signal peptide" evidence="1">
    <location>
        <begin position="1"/>
        <end position="19"/>
    </location>
</feature>
<evidence type="ECO:0008006" key="4">
    <source>
        <dbReference type="Google" id="ProtNLM"/>
    </source>
</evidence>
<dbReference type="AlphaFoldDB" id="A0A8H7TZ31"/>
<reference evidence="2" key="1">
    <citation type="submission" date="2020-11" db="EMBL/GenBank/DDBJ databases">
        <authorList>
            <person name="Koelle M."/>
            <person name="Horta M.A.C."/>
            <person name="Nowrousian M."/>
            <person name="Ohm R.A."/>
            <person name="Benz P."/>
            <person name="Pilgard A."/>
        </authorList>
    </citation>
    <scope>NUCLEOTIDE SEQUENCE</scope>
    <source>
        <strain evidence="2">FPRL280</strain>
    </source>
</reference>
<accession>A0A8H7TZ31</accession>
<sequence length="489" mass="55362">MSWLLPMEIWLMIIDELGAEREYDALEACARATEGSIQERAWRYVPDEMAFRTQEDVTSINLALRWEGPFKVRIEGGRRSGERLLIPHLATFASRLARKWTRVEILTIERAEWRVQDLDPHTLLLNLECFSISSLHLHDVTFPSILTFWRLVTFWRLICALPHLDNLYLYDVEIVKTAANVQTALCLLPASQIRCIHLPTPPPTKPVVGRPQSFARHSVPLLILWDITLPTAAAFARVLVALPALIILVINGPCTFSEHGLNPSDVPLRPDMLKKLTTVELGKSFSLFSDPQSVHDLVDIFVQSGASGHLTEIMAWLYQSLHVATSIDVALNRLVKHAGQLLRKLNLRVLSQDNSWLCNEVSTYATPSTARCFDISANTYLGYFLYSVEIIHDDDSTISAVVELLHQVTSAHISHVNLIFCVMDEADLAKWWTSLPQLDAALSREVFHMLDTVRIRFFRGNNCREIPVAAVRTWLPGLDARDILRCVPP</sequence>
<dbReference type="EMBL" id="JADOXO010000261">
    <property type="protein sequence ID" value="KAF9807758.1"/>
    <property type="molecule type" value="Genomic_DNA"/>
</dbReference>
<reference evidence="2" key="2">
    <citation type="journal article" name="Front. Microbiol.">
        <title>Degradative Capacity of Two Strains of Rhodonia placenta: From Phenotype to Genotype.</title>
        <authorList>
            <person name="Kolle M."/>
            <person name="Horta M.A.C."/>
            <person name="Nowrousian M."/>
            <person name="Ohm R.A."/>
            <person name="Benz J.P."/>
            <person name="Pilgard A."/>
        </authorList>
    </citation>
    <scope>NUCLEOTIDE SEQUENCE</scope>
    <source>
        <strain evidence="2">FPRL280</strain>
    </source>
</reference>
<name>A0A8H7TZ31_9APHY</name>
<evidence type="ECO:0000313" key="3">
    <source>
        <dbReference type="Proteomes" id="UP000639403"/>
    </source>
</evidence>
<evidence type="ECO:0000256" key="1">
    <source>
        <dbReference type="SAM" id="SignalP"/>
    </source>
</evidence>